<dbReference type="GO" id="GO:0016757">
    <property type="term" value="F:glycosyltransferase activity"/>
    <property type="evidence" value="ECO:0007669"/>
    <property type="project" value="UniProtKB-KW"/>
</dbReference>
<evidence type="ECO:0008006" key="7">
    <source>
        <dbReference type="Google" id="ProtNLM"/>
    </source>
</evidence>
<dbReference type="PANTHER" id="PTHR45947">
    <property type="entry name" value="SULFOQUINOVOSYL TRANSFERASE SQD2"/>
    <property type="match status" value="1"/>
</dbReference>
<evidence type="ECO:0000256" key="2">
    <source>
        <dbReference type="ARBA" id="ARBA00022679"/>
    </source>
</evidence>
<dbReference type="AlphaFoldDB" id="A0A1F2WJ76"/>
<evidence type="ECO:0000256" key="1">
    <source>
        <dbReference type="ARBA" id="ARBA00022676"/>
    </source>
</evidence>
<feature type="domain" description="Glycosyltransferase subfamily 4-like N-terminal" evidence="4">
    <location>
        <begin position="18"/>
        <end position="132"/>
    </location>
</feature>
<dbReference type="InterPro" id="IPR001296">
    <property type="entry name" value="Glyco_trans_1"/>
</dbReference>
<name>A0A1F2WJ76_9ACTN</name>
<dbReference type="Pfam" id="PF13439">
    <property type="entry name" value="Glyco_transf_4"/>
    <property type="match status" value="1"/>
</dbReference>
<dbReference type="Gene3D" id="3.40.50.2000">
    <property type="entry name" value="Glycogen Phosphorylase B"/>
    <property type="match status" value="2"/>
</dbReference>
<dbReference type="EMBL" id="MELK01000040">
    <property type="protein sequence ID" value="OFW56884.1"/>
    <property type="molecule type" value="Genomic_DNA"/>
</dbReference>
<evidence type="ECO:0000259" key="4">
    <source>
        <dbReference type="Pfam" id="PF13439"/>
    </source>
</evidence>
<dbReference type="GO" id="GO:1901137">
    <property type="term" value="P:carbohydrate derivative biosynthetic process"/>
    <property type="evidence" value="ECO:0007669"/>
    <property type="project" value="UniProtKB-ARBA"/>
</dbReference>
<evidence type="ECO:0000259" key="3">
    <source>
        <dbReference type="Pfam" id="PF00534"/>
    </source>
</evidence>
<dbReference type="Pfam" id="PF00534">
    <property type="entry name" value="Glycos_transf_1"/>
    <property type="match status" value="1"/>
</dbReference>
<accession>A0A1F2WJ76</accession>
<dbReference type="STRING" id="1797197.A2Y75_06890"/>
<dbReference type="PANTHER" id="PTHR45947:SF3">
    <property type="entry name" value="SULFOQUINOVOSYL TRANSFERASE SQD2"/>
    <property type="match status" value="1"/>
</dbReference>
<feature type="domain" description="Glycosyl transferase family 1" evidence="3">
    <location>
        <begin position="167"/>
        <end position="310"/>
    </location>
</feature>
<keyword evidence="1" id="KW-0328">Glycosyltransferase</keyword>
<proteinExistence type="predicted"/>
<dbReference type="InterPro" id="IPR028098">
    <property type="entry name" value="Glyco_trans_4-like_N"/>
</dbReference>
<dbReference type="CDD" id="cd03802">
    <property type="entry name" value="GT4_AviGT4-like"/>
    <property type="match status" value="1"/>
</dbReference>
<keyword evidence="2" id="KW-0808">Transferase</keyword>
<dbReference type="InterPro" id="IPR050194">
    <property type="entry name" value="Glycosyltransferase_grp1"/>
</dbReference>
<organism evidence="5 6">
    <name type="scientific">Candidatus Solincola sediminis</name>
    <dbReference type="NCBI Taxonomy" id="1797199"/>
    <lineage>
        <taxon>Bacteria</taxon>
        <taxon>Bacillati</taxon>
        <taxon>Actinomycetota</taxon>
        <taxon>Candidatus Geothermincolia</taxon>
        <taxon>Candidatus Geothermincolales</taxon>
        <taxon>Candidatus Geothermincolaceae</taxon>
        <taxon>Candidatus Solincola</taxon>
    </lineage>
</organism>
<comment type="caution">
    <text evidence="5">The sequence shown here is derived from an EMBL/GenBank/DDBJ whole genome shotgun (WGS) entry which is preliminary data.</text>
</comment>
<dbReference type="Proteomes" id="UP000177876">
    <property type="component" value="Unassembled WGS sequence"/>
</dbReference>
<evidence type="ECO:0000313" key="5">
    <source>
        <dbReference type="EMBL" id="OFW56884.1"/>
    </source>
</evidence>
<gene>
    <name evidence="5" type="ORF">A2Y75_06890</name>
</gene>
<reference evidence="5 6" key="1">
    <citation type="journal article" date="2016" name="Nat. Commun.">
        <title>Thousands of microbial genomes shed light on interconnected biogeochemical processes in an aquifer system.</title>
        <authorList>
            <person name="Anantharaman K."/>
            <person name="Brown C.T."/>
            <person name="Hug L.A."/>
            <person name="Sharon I."/>
            <person name="Castelle C.J."/>
            <person name="Probst A.J."/>
            <person name="Thomas B.C."/>
            <person name="Singh A."/>
            <person name="Wilkins M.J."/>
            <person name="Karaoz U."/>
            <person name="Brodie E.L."/>
            <person name="Williams K.H."/>
            <person name="Hubbard S.S."/>
            <person name="Banfield J.F."/>
        </authorList>
    </citation>
    <scope>NUCLEOTIDE SEQUENCE [LARGE SCALE GENOMIC DNA]</scope>
</reference>
<dbReference type="SUPFAM" id="SSF53756">
    <property type="entry name" value="UDP-Glycosyltransferase/glycogen phosphorylase"/>
    <property type="match status" value="1"/>
</dbReference>
<evidence type="ECO:0000313" key="6">
    <source>
        <dbReference type="Proteomes" id="UP000177876"/>
    </source>
</evidence>
<sequence>MNIAIIAPVWIPVPPEGYGGIERLLKLLVDELVRMGQQVTLFAAGDSKTLARQVIFFEEAPTLCMGDVIYDAIHVGKAYKAIAGENFDIVHDHAGFLGPAFASLMPQPVVHTLHGPFIPEISMFYSAFRNDCYYVAISKRQQEMGPELNYLGVVSNAVDMEEHRYASEKDDYLVNVGRICEAKGTETAIRLALEKGKRIVLAGKIDAGRDMEYFDAKIRPLVDGDRVVYRGEVTQQEKIDILSRARAFIFPIQWEEPFGLVMVESLACGTPVLATRLGAAPEVIEQGVTGFLGDTPEELANYIDRIDELDPLACRREAEKRFSPSVMAEAYLGVYNRAIALHKAKLHKTASSLTS</sequence>
<protein>
    <recommendedName>
        <fullName evidence="7">Glycosyltransferase family 4 protein</fullName>
    </recommendedName>
</protein>